<feature type="domain" description="Rad50/SbcC-type AAA" evidence="12">
    <location>
        <begin position="1"/>
        <end position="196"/>
    </location>
</feature>
<dbReference type="SUPFAM" id="SSF52540">
    <property type="entry name" value="P-loop containing nucleoside triphosphate hydrolases"/>
    <property type="match status" value="1"/>
</dbReference>
<dbReference type="Proteomes" id="UP000193944">
    <property type="component" value="Unassembled WGS sequence"/>
</dbReference>
<proteinExistence type="inferred from homology"/>
<dbReference type="Gene3D" id="3.40.50.300">
    <property type="entry name" value="P-loop containing nucleotide triphosphate hydrolases"/>
    <property type="match status" value="1"/>
</dbReference>
<evidence type="ECO:0000256" key="7">
    <source>
        <dbReference type="ARBA" id="ARBA00022840"/>
    </source>
</evidence>
<gene>
    <name evidence="13" type="ORF">BCR32DRAFT_211334</name>
</gene>
<dbReference type="GO" id="GO:0003684">
    <property type="term" value="F:damaged DNA binding"/>
    <property type="evidence" value="ECO:0007669"/>
    <property type="project" value="TreeGrafter"/>
</dbReference>
<evidence type="ECO:0000256" key="9">
    <source>
        <dbReference type="ARBA" id="ARBA00023172"/>
    </source>
</evidence>
<dbReference type="PANTHER" id="PTHR19306">
    <property type="entry name" value="STRUCTURAL MAINTENANCE OF CHROMOSOMES 5,6 SMC5, SMC6"/>
    <property type="match status" value="1"/>
</dbReference>
<evidence type="ECO:0000256" key="1">
    <source>
        <dbReference type="ARBA" id="ARBA00004123"/>
    </source>
</evidence>
<evidence type="ECO:0000256" key="8">
    <source>
        <dbReference type="ARBA" id="ARBA00023054"/>
    </source>
</evidence>
<dbReference type="Pfam" id="PF13476">
    <property type="entry name" value="AAA_23"/>
    <property type="match status" value="1"/>
</dbReference>
<dbReference type="GO" id="GO:0003697">
    <property type="term" value="F:single-stranded DNA binding"/>
    <property type="evidence" value="ECO:0007669"/>
    <property type="project" value="TreeGrafter"/>
</dbReference>
<sequence length="226" mass="25997">MCHDRLKIDFCPRINFVVGHNGRITVCLGGKATITQRATSLKGLIKEGKNNGSVTIKIRNKGPDAYKPDIYGDRIIIERRLSRDGVNGYKIKNNNGKIIANNRKELNHILDHMCIQVDNPMNILNQDLARQFISSSTPEEKYNFFLKGTQLSQLNEDLELVREKIDKIDRIIKLKSEVLPEMKKTIKSIKSECKEMMAIQNLEKTSKELKKKIAWAEIKEQENVKY</sequence>
<comment type="similarity">
    <text evidence="3">Belongs to the SMC family. SMC6 subfamily.</text>
</comment>
<keyword evidence="6" id="KW-0227">DNA damage</keyword>
<evidence type="ECO:0000259" key="12">
    <source>
        <dbReference type="Pfam" id="PF13476"/>
    </source>
</evidence>
<evidence type="ECO:0000313" key="14">
    <source>
        <dbReference type="Proteomes" id="UP000193944"/>
    </source>
</evidence>
<comment type="caution">
    <text evidence="13">The sequence shown here is derived from an EMBL/GenBank/DDBJ whole genome shotgun (WGS) entry which is preliminary data.</text>
</comment>
<evidence type="ECO:0000256" key="10">
    <source>
        <dbReference type="ARBA" id="ARBA00023204"/>
    </source>
</evidence>
<dbReference type="GO" id="GO:0000724">
    <property type="term" value="P:double-strand break repair via homologous recombination"/>
    <property type="evidence" value="ECO:0007669"/>
    <property type="project" value="TreeGrafter"/>
</dbReference>
<keyword evidence="9" id="KW-0233">DNA recombination</keyword>
<dbReference type="GO" id="GO:0005524">
    <property type="term" value="F:ATP binding"/>
    <property type="evidence" value="ECO:0007669"/>
    <property type="project" value="UniProtKB-KW"/>
</dbReference>
<dbReference type="InterPro" id="IPR027417">
    <property type="entry name" value="P-loop_NTPase"/>
</dbReference>
<evidence type="ECO:0000313" key="13">
    <source>
        <dbReference type="EMBL" id="ORX70371.1"/>
    </source>
</evidence>
<evidence type="ECO:0000256" key="4">
    <source>
        <dbReference type="ARBA" id="ARBA00022454"/>
    </source>
</evidence>
<dbReference type="PANTHER" id="PTHR19306:SF6">
    <property type="entry name" value="STRUCTURAL MAINTENANCE OF CHROMOSOMES PROTEIN 6"/>
    <property type="match status" value="1"/>
</dbReference>
<dbReference type="GO" id="GO:0016887">
    <property type="term" value="F:ATP hydrolysis activity"/>
    <property type="evidence" value="ECO:0007669"/>
    <property type="project" value="InterPro"/>
</dbReference>
<comment type="subcellular location">
    <subcellularLocation>
        <location evidence="2">Chromosome</location>
    </subcellularLocation>
    <subcellularLocation>
        <location evidence="1">Nucleus</location>
    </subcellularLocation>
</comment>
<keyword evidence="8" id="KW-0175">Coiled coil</keyword>
<keyword evidence="14" id="KW-1185">Reference proteome</keyword>
<reference evidence="13 14" key="1">
    <citation type="submission" date="2016-08" db="EMBL/GenBank/DDBJ databases">
        <title>A Parts List for Fungal Cellulosomes Revealed by Comparative Genomics.</title>
        <authorList>
            <consortium name="DOE Joint Genome Institute"/>
            <person name="Haitjema C.H."/>
            <person name="Gilmore S.P."/>
            <person name="Henske J.K."/>
            <person name="Solomon K.V."/>
            <person name="De Groot R."/>
            <person name="Kuo A."/>
            <person name="Mondo S.J."/>
            <person name="Salamov A.A."/>
            <person name="Labutti K."/>
            <person name="Zhao Z."/>
            <person name="Chiniquy J."/>
            <person name="Barry K."/>
            <person name="Brewer H.M."/>
            <person name="Purvine S.O."/>
            <person name="Wright A.T."/>
            <person name="Boxma B."/>
            <person name="Van Alen T."/>
            <person name="Hackstein J.H."/>
            <person name="Baker S.E."/>
            <person name="Grigoriev I.V."/>
            <person name="O'Malley M.A."/>
        </authorList>
    </citation>
    <scope>NUCLEOTIDE SEQUENCE [LARGE SCALE GENOMIC DNA]</scope>
    <source>
        <strain evidence="13 14">S4</strain>
    </source>
</reference>
<keyword evidence="11" id="KW-0539">Nucleus</keyword>
<evidence type="ECO:0000256" key="3">
    <source>
        <dbReference type="ARBA" id="ARBA00006793"/>
    </source>
</evidence>
<evidence type="ECO:0000256" key="6">
    <source>
        <dbReference type="ARBA" id="ARBA00022763"/>
    </source>
</evidence>
<dbReference type="EMBL" id="MCFG01000412">
    <property type="protein sequence ID" value="ORX70371.1"/>
    <property type="molecule type" value="Genomic_DNA"/>
</dbReference>
<dbReference type="InterPro" id="IPR038729">
    <property type="entry name" value="Rad50/SbcC_AAA"/>
</dbReference>
<dbReference type="OrthoDB" id="10072614at2759"/>
<dbReference type="AlphaFoldDB" id="A0A1Y1WA13"/>
<reference evidence="13 14" key="2">
    <citation type="submission" date="2016-08" db="EMBL/GenBank/DDBJ databases">
        <title>Pervasive Adenine N6-methylation of Active Genes in Fungi.</title>
        <authorList>
            <consortium name="DOE Joint Genome Institute"/>
            <person name="Mondo S.J."/>
            <person name="Dannebaum R.O."/>
            <person name="Kuo R.C."/>
            <person name="Labutti K."/>
            <person name="Haridas S."/>
            <person name="Kuo A."/>
            <person name="Salamov A."/>
            <person name="Ahrendt S.R."/>
            <person name="Lipzen A."/>
            <person name="Sullivan W."/>
            <person name="Andreopoulos W.B."/>
            <person name="Clum A."/>
            <person name="Lindquist E."/>
            <person name="Daum C."/>
            <person name="Ramamoorthy G.K."/>
            <person name="Gryganskyi A."/>
            <person name="Culley D."/>
            <person name="Magnuson J.K."/>
            <person name="James T.Y."/>
            <person name="O'Malley M.A."/>
            <person name="Stajich J.E."/>
            <person name="Spatafora J.W."/>
            <person name="Visel A."/>
            <person name="Grigoriev I.V."/>
        </authorList>
    </citation>
    <scope>NUCLEOTIDE SEQUENCE [LARGE SCALE GENOMIC DNA]</scope>
    <source>
        <strain evidence="13 14">S4</strain>
    </source>
</reference>
<dbReference type="GO" id="GO:0005634">
    <property type="term" value="C:nucleus"/>
    <property type="evidence" value="ECO:0007669"/>
    <property type="project" value="UniProtKB-SubCell"/>
</dbReference>
<evidence type="ECO:0000256" key="5">
    <source>
        <dbReference type="ARBA" id="ARBA00022741"/>
    </source>
</evidence>
<accession>A0A1Y1WA13</accession>
<keyword evidence="10" id="KW-0234">DNA repair</keyword>
<evidence type="ECO:0000256" key="2">
    <source>
        <dbReference type="ARBA" id="ARBA00004286"/>
    </source>
</evidence>
<dbReference type="GO" id="GO:0030915">
    <property type="term" value="C:Smc5-Smc6 complex"/>
    <property type="evidence" value="ECO:0007669"/>
    <property type="project" value="TreeGrafter"/>
</dbReference>
<dbReference type="GO" id="GO:0035861">
    <property type="term" value="C:site of double-strand break"/>
    <property type="evidence" value="ECO:0007669"/>
    <property type="project" value="TreeGrafter"/>
</dbReference>
<organism evidence="13 14">
    <name type="scientific">Anaeromyces robustus</name>
    <dbReference type="NCBI Taxonomy" id="1754192"/>
    <lineage>
        <taxon>Eukaryota</taxon>
        <taxon>Fungi</taxon>
        <taxon>Fungi incertae sedis</taxon>
        <taxon>Chytridiomycota</taxon>
        <taxon>Chytridiomycota incertae sedis</taxon>
        <taxon>Neocallimastigomycetes</taxon>
        <taxon>Neocallimastigales</taxon>
        <taxon>Neocallimastigaceae</taxon>
        <taxon>Anaeromyces</taxon>
    </lineage>
</organism>
<keyword evidence="5" id="KW-0547">Nucleotide-binding</keyword>
<protein>
    <recommendedName>
        <fullName evidence="12">Rad50/SbcC-type AAA domain-containing protein</fullName>
    </recommendedName>
</protein>
<dbReference type="STRING" id="1754192.A0A1Y1WA13"/>
<evidence type="ECO:0000256" key="11">
    <source>
        <dbReference type="ARBA" id="ARBA00023242"/>
    </source>
</evidence>
<keyword evidence="4" id="KW-0158">Chromosome</keyword>
<name>A0A1Y1WA13_9FUNG</name>
<keyword evidence="7" id="KW-0067">ATP-binding</keyword>